<dbReference type="GO" id="GO:0016740">
    <property type="term" value="F:transferase activity"/>
    <property type="evidence" value="ECO:0007669"/>
    <property type="project" value="UniProtKB-KW"/>
</dbReference>
<dbReference type="SUPFAM" id="SSF143985">
    <property type="entry name" value="L,D-transpeptidase pre-catalytic domain-like"/>
    <property type="match status" value="1"/>
</dbReference>
<feature type="active site" description="Nucleophile" evidence="6">
    <location>
        <position position="519"/>
    </location>
</feature>
<organism evidence="10 11">
    <name type="scientific">Eggerthella lenta</name>
    <name type="common">Eubacterium lentum</name>
    <dbReference type="NCBI Taxonomy" id="84112"/>
    <lineage>
        <taxon>Bacteria</taxon>
        <taxon>Bacillati</taxon>
        <taxon>Actinomycetota</taxon>
        <taxon>Coriobacteriia</taxon>
        <taxon>Eggerthellales</taxon>
        <taxon>Eggerthellaceae</taxon>
        <taxon>Eggerthella</taxon>
    </lineage>
</organism>
<evidence type="ECO:0000256" key="2">
    <source>
        <dbReference type="ARBA" id="ARBA00022679"/>
    </source>
</evidence>
<dbReference type="InterPro" id="IPR050979">
    <property type="entry name" value="LD-transpeptidase"/>
</dbReference>
<sequence>MTPEHETRGKHEAQQPAPQRTRRIDSIDPPLADGAPESYASFVPASRGGRPGPVHGGRPESPGGGRQGSSNRKPPFAKKTGLIAGGALVAVIAIVYLAGALVFMDRFMPNTTIMGKDVSLKTTAEVQDLLTDVAKSYQLSVSGEGFSLTLTSSDMGTAVNSSSVTDAMHADASPWAWPVEVFAVHDETDKLVTSNGKLDEAVRKAVEAFNEQAEAPRNAGLDYDNGGSQFVVRAETAGTALDADKVVETVNAAVAAMESSATLSEDALQQPTLLSDDKRLAKAADEANSLLKADFSLKLGDTPVAQVNADAIAGWVRLHDDVTVGVDEGLVAAWVQDLASACNTYQARRTFTRADGKEVTVSGGVYGWIIDKDKLQEALMNGVDSAQTGDMAIPCEQEAGAYDGLHGRDWGKRYVDVDLTEQHARFYDDEGSLAWESDVVTGTPDGEHDTPEGVYVINGKESPSKLIGQMKPETGEPEYQTEVKVWMPFVDNYIGFHDADWQPAFGDSRYKSGYGSHGCVNLPPEKAVELHDLIKVGDVVVSHW</sequence>
<dbReference type="InterPro" id="IPR038063">
    <property type="entry name" value="Transpep_catalytic_dom"/>
</dbReference>
<dbReference type="SUPFAM" id="SSF141523">
    <property type="entry name" value="L,D-transpeptidase catalytic domain-like"/>
    <property type="match status" value="1"/>
</dbReference>
<accession>A0A5C5BST4</accession>
<keyword evidence="8" id="KW-0812">Transmembrane</keyword>
<evidence type="ECO:0000256" key="4">
    <source>
        <dbReference type="ARBA" id="ARBA00022984"/>
    </source>
</evidence>
<dbReference type="Gene3D" id="3.10.20.800">
    <property type="match status" value="1"/>
</dbReference>
<dbReference type="Proteomes" id="UP000312594">
    <property type="component" value="Unassembled WGS sequence"/>
</dbReference>
<keyword evidence="8" id="KW-1133">Transmembrane helix</keyword>
<dbReference type="GO" id="GO:0005576">
    <property type="term" value="C:extracellular region"/>
    <property type="evidence" value="ECO:0007669"/>
    <property type="project" value="TreeGrafter"/>
</dbReference>
<evidence type="ECO:0000256" key="5">
    <source>
        <dbReference type="ARBA" id="ARBA00023316"/>
    </source>
</evidence>
<evidence type="ECO:0000313" key="11">
    <source>
        <dbReference type="Proteomes" id="UP000312594"/>
    </source>
</evidence>
<dbReference type="AlphaFoldDB" id="A0A5C5BST4"/>
<dbReference type="GO" id="GO:0018104">
    <property type="term" value="P:peptidoglycan-protein cross-linking"/>
    <property type="evidence" value="ECO:0007669"/>
    <property type="project" value="TreeGrafter"/>
</dbReference>
<feature type="compositionally biased region" description="Basic and acidic residues" evidence="7">
    <location>
        <begin position="1"/>
        <end position="13"/>
    </location>
</feature>
<name>A0A5C5BST4_EGGLN</name>
<dbReference type="Pfam" id="PF12229">
    <property type="entry name" value="PG_binding_4"/>
    <property type="match status" value="1"/>
</dbReference>
<dbReference type="PROSITE" id="PS52029">
    <property type="entry name" value="LD_TPASE"/>
    <property type="match status" value="1"/>
</dbReference>
<dbReference type="InterPro" id="IPR022029">
    <property type="entry name" value="YoaR-like_PG-bd"/>
</dbReference>
<evidence type="ECO:0000259" key="9">
    <source>
        <dbReference type="PROSITE" id="PS52029"/>
    </source>
</evidence>
<dbReference type="Pfam" id="PF03734">
    <property type="entry name" value="YkuD"/>
    <property type="match status" value="1"/>
</dbReference>
<feature type="transmembrane region" description="Helical" evidence="8">
    <location>
        <begin position="82"/>
        <end position="104"/>
    </location>
</feature>
<dbReference type="GO" id="GO:0071972">
    <property type="term" value="F:peptidoglycan L,D-transpeptidase activity"/>
    <property type="evidence" value="ECO:0007669"/>
    <property type="project" value="TreeGrafter"/>
</dbReference>
<keyword evidence="2" id="KW-0808">Transferase</keyword>
<feature type="region of interest" description="Disordered" evidence="7">
    <location>
        <begin position="1"/>
        <end position="77"/>
    </location>
</feature>
<proteinExistence type="predicted"/>
<dbReference type="GO" id="GO:0008360">
    <property type="term" value="P:regulation of cell shape"/>
    <property type="evidence" value="ECO:0007669"/>
    <property type="project" value="UniProtKB-UniRule"/>
</dbReference>
<gene>
    <name evidence="10" type="ORF">FIC87_10265</name>
</gene>
<dbReference type="PANTHER" id="PTHR30582">
    <property type="entry name" value="L,D-TRANSPEPTIDASE"/>
    <property type="match status" value="1"/>
</dbReference>
<comment type="pathway">
    <text evidence="1 6">Cell wall biogenesis; peptidoglycan biosynthesis.</text>
</comment>
<protein>
    <recommendedName>
        <fullName evidence="9">L,D-TPase catalytic domain-containing protein</fullName>
    </recommendedName>
</protein>
<feature type="domain" description="L,D-TPase catalytic" evidence="9">
    <location>
        <begin position="413"/>
        <end position="543"/>
    </location>
</feature>
<feature type="active site" description="Proton donor/acceptor" evidence="6">
    <location>
        <position position="497"/>
    </location>
</feature>
<evidence type="ECO:0000256" key="7">
    <source>
        <dbReference type="SAM" id="MobiDB-lite"/>
    </source>
</evidence>
<comment type="caution">
    <text evidence="10">The sequence shown here is derived from an EMBL/GenBank/DDBJ whole genome shotgun (WGS) entry which is preliminary data.</text>
</comment>
<dbReference type="GO" id="GO:0071555">
    <property type="term" value="P:cell wall organization"/>
    <property type="evidence" value="ECO:0007669"/>
    <property type="project" value="UniProtKB-UniRule"/>
</dbReference>
<dbReference type="Gene3D" id="2.40.440.10">
    <property type="entry name" value="L,D-transpeptidase catalytic domain-like"/>
    <property type="match status" value="1"/>
</dbReference>
<evidence type="ECO:0000313" key="10">
    <source>
        <dbReference type="EMBL" id="TNU89847.1"/>
    </source>
</evidence>
<dbReference type="InterPro" id="IPR038054">
    <property type="entry name" value="LD_TPept-like_central_sf"/>
</dbReference>
<dbReference type="InterPro" id="IPR005490">
    <property type="entry name" value="LD_TPept_cat_dom"/>
</dbReference>
<keyword evidence="8" id="KW-0472">Membrane</keyword>
<dbReference type="CDD" id="cd16913">
    <property type="entry name" value="YkuD_like"/>
    <property type="match status" value="1"/>
</dbReference>
<evidence type="ECO:0000256" key="3">
    <source>
        <dbReference type="ARBA" id="ARBA00022960"/>
    </source>
</evidence>
<reference evidence="10 11" key="1">
    <citation type="journal article" date="2005" name="Appl. Environ. Microbiol.">
        <title>Intestinal bacterial communities that produce active estrogen-like compounds enterodiol and enterolactone in humans.</title>
        <authorList>
            <person name="Clavel T."/>
            <person name="Henderson G."/>
            <person name="Alpert C.A."/>
            <person name="Philippe C."/>
            <person name="Rigottier-Gois L."/>
            <person name="Dore J."/>
            <person name="Blaut M."/>
        </authorList>
    </citation>
    <scope>NUCLEOTIDE SEQUENCE [LARGE SCALE GENOMIC DNA]</scope>
    <source>
        <strain evidence="10 11">SECO-MT75m2</strain>
    </source>
</reference>
<dbReference type="UniPathway" id="UPA00219"/>
<dbReference type="PANTHER" id="PTHR30582:SF33">
    <property type="entry name" value="EXPORTED PROTEIN"/>
    <property type="match status" value="1"/>
</dbReference>
<evidence type="ECO:0000256" key="6">
    <source>
        <dbReference type="PROSITE-ProRule" id="PRU01373"/>
    </source>
</evidence>
<keyword evidence="4 6" id="KW-0573">Peptidoglycan synthesis</keyword>
<keyword evidence="5 6" id="KW-0961">Cell wall biogenesis/degradation</keyword>
<keyword evidence="3 6" id="KW-0133">Cell shape</keyword>
<dbReference type="EMBL" id="VEVP01000023">
    <property type="protein sequence ID" value="TNU89847.1"/>
    <property type="molecule type" value="Genomic_DNA"/>
</dbReference>
<evidence type="ECO:0000256" key="8">
    <source>
        <dbReference type="SAM" id="Phobius"/>
    </source>
</evidence>
<evidence type="ECO:0000256" key="1">
    <source>
        <dbReference type="ARBA" id="ARBA00004752"/>
    </source>
</evidence>
<dbReference type="RefSeq" id="WP_139912741.1">
    <property type="nucleotide sequence ID" value="NZ_VEVP01000023.1"/>
</dbReference>